<evidence type="ECO:0000256" key="8">
    <source>
        <dbReference type="ARBA" id="ARBA00022840"/>
    </source>
</evidence>
<keyword evidence="4" id="KW-0328">Glycosyltransferase</keyword>
<dbReference type="GO" id="GO:0006031">
    <property type="term" value="P:chitin biosynthetic process"/>
    <property type="evidence" value="ECO:0007669"/>
    <property type="project" value="TreeGrafter"/>
</dbReference>
<dbReference type="CDD" id="cd14879">
    <property type="entry name" value="MYSc_Myo17"/>
    <property type="match status" value="1"/>
</dbReference>
<dbReference type="GO" id="GO:0003774">
    <property type="term" value="F:cytoskeletal motor activity"/>
    <property type="evidence" value="ECO:0007669"/>
    <property type="project" value="InterPro"/>
</dbReference>
<feature type="transmembrane region" description="Helical" evidence="18">
    <location>
        <begin position="909"/>
        <end position="926"/>
    </location>
</feature>
<keyword evidence="9 18" id="KW-1133">Transmembrane helix</keyword>
<dbReference type="Gene3D" id="1.10.10.820">
    <property type="match status" value="1"/>
</dbReference>
<evidence type="ECO:0000256" key="3">
    <source>
        <dbReference type="ARBA" id="ARBA00022475"/>
    </source>
</evidence>
<feature type="transmembrane region" description="Helical" evidence="18">
    <location>
        <begin position="1635"/>
        <end position="1656"/>
    </location>
</feature>
<dbReference type="EMBL" id="WIUZ02000019">
    <property type="protein sequence ID" value="KAF9779431.1"/>
    <property type="molecule type" value="Genomic_DNA"/>
</dbReference>
<evidence type="ECO:0000256" key="7">
    <source>
        <dbReference type="ARBA" id="ARBA00022741"/>
    </source>
</evidence>
<evidence type="ECO:0000256" key="13">
    <source>
        <dbReference type="ARBA" id="ARBA00023180"/>
    </source>
</evidence>
<evidence type="ECO:0000259" key="20">
    <source>
        <dbReference type="PROSITE" id="PS51998"/>
    </source>
</evidence>
<dbReference type="InterPro" id="IPR004835">
    <property type="entry name" value="Chitin_synth"/>
</dbReference>
<comment type="subcellular location">
    <subcellularLocation>
        <location evidence="1">Cell membrane</location>
        <topology evidence="1">Multi-pass membrane protein</topology>
    </subcellularLocation>
</comment>
<evidence type="ECO:0000313" key="22">
    <source>
        <dbReference type="Proteomes" id="UP000736335"/>
    </source>
</evidence>
<feature type="compositionally biased region" description="Polar residues" evidence="17">
    <location>
        <begin position="834"/>
        <end position="852"/>
    </location>
</feature>
<dbReference type="Gene3D" id="3.10.120.10">
    <property type="entry name" value="Cytochrome b5-like heme/steroid binding domain"/>
    <property type="match status" value="1"/>
</dbReference>
<dbReference type="Pfam" id="PF00173">
    <property type="entry name" value="Cyt-b5"/>
    <property type="match status" value="1"/>
</dbReference>
<keyword evidence="8" id="KW-0067">ATP-binding</keyword>
<evidence type="ECO:0000256" key="17">
    <source>
        <dbReference type="SAM" id="MobiDB-lite"/>
    </source>
</evidence>
<comment type="similarity">
    <text evidence="16">Belongs to the TRAFAC class myosin-kinesin ATPase superfamily. Myosin family.</text>
</comment>
<dbReference type="InterPro" id="IPR001199">
    <property type="entry name" value="Cyt_B5-like_heme/steroid-bd"/>
</dbReference>
<accession>A0A9P6H694</accession>
<dbReference type="OrthoDB" id="370884at2759"/>
<dbReference type="GO" id="GO:0005524">
    <property type="term" value="F:ATP binding"/>
    <property type="evidence" value="ECO:0007669"/>
    <property type="project" value="UniProtKB-KW"/>
</dbReference>
<keyword evidence="12" id="KW-0505">Motor protein</keyword>
<dbReference type="SUPFAM" id="SSF55856">
    <property type="entry name" value="Cytochrome b5-like heme/steroid binding domain"/>
    <property type="match status" value="1"/>
</dbReference>
<evidence type="ECO:0000256" key="11">
    <source>
        <dbReference type="ARBA" id="ARBA00023136"/>
    </source>
</evidence>
<dbReference type="EC" id="2.4.1.16" evidence="2"/>
<dbReference type="SUPFAM" id="SSF53448">
    <property type="entry name" value="Nucleotide-diphospho-sugar transferases"/>
    <property type="match status" value="1"/>
</dbReference>
<evidence type="ECO:0000259" key="19">
    <source>
        <dbReference type="PROSITE" id="PS51456"/>
    </source>
</evidence>
<reference evidence="21" key="2">
    <citation type="submission" date="2020-11" db="EMBL/GenBank/DDBJ databases">
        <authorList>
            <consortium name="DOE Joint Genome Institute"/>
            <person name="Kuo A."/>
            <person name="Miyauchi S."/>
            <person name="Kiss E."/>
            <person name="Drula E."/>
            <person name="Kohler A."/>
            <person name="Sanchez-Garcia M."/>
            <person name="Andreopoulos B."/>
            <person name="Barry K.W."/>
            <person name="Bonito G."/>
            <person name="Buee M."/>
            <person name="Carver A."/>
            <person name="Chen C."/>
            <person name="Cichocki N."/>
            <person name="Clum A."/>
            <person name="Culley D."/>
            <person name="Crous P.W."/>
            <person name="Fauchery L."/>
            <person name="Girlanda M."/>
            <person name="Hayes R."/>
            <person name="Keri Z."/>
            <person name="Labutti K."/>
            <person name="Lipzen A."/>
            <person name="Lombard V."/>
            <person name="Magnuson J."/>
            <person name="Maillard F."/>
            <person name="Morin E."/>
            <person name="Murat C."/>
            <person name="Nolan M."/>
            <person name="Ohm R."/>
            <person name="Pangilinan J."/>
            <person name="Pereira M."/>
            <person name="Perotto S."/>
            <person name="Peter M."/>
            <person name="Riley R."/>
            <person name="Sitrit Y."/>
            <person name="Stielow B."/>
            <person name="Szollosi G."/>
            <person name="Zifcakova L."/>
            <person name="Stursova M."/>
            <person name="Spatafora J.W."/>
            <person name="Tedersoo L."/>
            <person name="Vaario L.-M."/>
            <person name="Yamada A."/>
            <person name="Yan M."/>
            <person name="Wang P."/>
            <person name="Xu J."/>
            <person name="Bruns T."/>
            <person name="Baldrian P."/>
            <person name="Vilgalys R."/>
            <person name="Henrissat B."/>
            <person name="Grigoriev I.V."/>
            <person name="Hibbett D."/>
            <person name="Nagy L.G."/>
            <person name="Martin F.M."/>
        </authorList>
    </citation>
    <scope>NUCLEOTIDE SEQUENCE</scope>
    <source>
        <strain evidence="21">UH-Tt-Lm1</strain>
    </source>
</reference>
<evidence type="ECO:0000256" key="12">
    <source>
        <dbReference type="ARBA" id="ARBA00023175"/>
    </source>
</evidence>
<dbReference type="InterPro" id="IPR029044">
    <property type="entry name" value="Nucleotide-diphossugar_trans"/>
</dbReference>
<evidence type="ECO:0000256" key="4">
    <source>
        <dbReference type="ARBA" id="ARBA00022676"/>
    </source>
</evidence>
<dbReference type="PRINTS" id="PR00193">
    <property type="entry name" value="MYOSINHEAVY"/>
</dbReference>
<keyword evidence="5" id="KW-0808">Transferase</keyword>
<comment type="caution">
    <text evidence="16">Lacks conserved residue(s) required for the propagation of feature annotation.</text>
</comment>
<dbReference type="SMART" id="SM00242">
    <property type="entry name" value="MYSc"/>
    <property type="match status" value="1"/>
</dbReference>
<evidence type="ECO:0000256" key="10">
    <source>
        <dbReference type="ARBA" id="ARBA00023123"/>
    </source>
</evidence>
<keyword evidence="11 18" id="KW-0472">Membrane</keyword>
<sequence>MASTSNAISSGDLTDLISTTASTTVFPTDDAILAVLNARFRSDNPYSKISTSNLVIVNPYKTLANINEVSAKDYEERCYRDTSMPLPDGPAPPSPHLYELAAKVYLVMRRRNQSQSVIFRGITGSSKSFSANLLVNQLLRFSTHSKREAKVADQIRALGPLLDSFGNAKTISNPNASRHGRYLQLFFNDRGRIAAAKVLTYGLDKSRLNHLSHEERTYHVFYQLLAGATPQERDFWALEDITDYSLLASSGCYRLPAGPFTDDSIAYGDLRAALRVLGFKPKNISSMFSLLVAILVLGNLEFLEADAKDVSAFVANMPVLEHAARLLGVPTDDLTQALTNKTSYVRKELYTVLLSAEQSSEQRNKFVRDLYAILFAYAVESINHRLAPSPEEPTLQTQIGIFDQAGFQTRGPTGAASMAFSGGAPLISAYGHNGFEEFCINFSDELLQSYVVRNIFEDAIGWNSEIVSDGLALPAVTTMDNVACVELLRGEQLNERAHRKPNGVIGVMNKAASTFKTGKGGENDDGDMLQDLISKFGTHVSFVTGPSVSGPDGRNMFGINHYAGPCSYDVTGFVEKDAGLIDPAFITLLRHSADPFISKLMSGVGMALEKHPKDETIVVQAQVFSRPIRQPTPAPSFNGAAPSDPHAELDLSKTYAVTTQINYTLSQIFATMDHTHHWFVSCIRPNDSGSPNSFDKRRVKAQIRSLLLPDVVSRRRKEFTVEFDQAEFCERYVPTMRGTEVDRIRQCAQANGWRERSDYVLGHRSIWLTYGAWKLVEDVIREAEREARKALKGDDADSVMPDDVTEYSHPDSGHQPLPTTYYGDGEDRGLLTRSAGQQNSHLLNHPENSPNDVRSPFADNPASSHGGWDSEYDKEAAPPTPNMNTDGGIIVKEAMNAVEEVPTSRTRRIWLWVVMSCTFWIPGFCLRGLGRMKRPDIRLAWREKFTIFWLIFLLNATVIFYIIFFGRLLCPNYDKAWNLQQVGTHTGVTDRYVAIQGSVYDVTKFISGDHSDITGEPSNGETTLEILPGQDLTNYFPVPLTLGCPGLVSNPDLVLTYKNFTADITTAVHTSGALAPSPNSALAQENWYTSVFQPKIMQYYKGPVVWSGSTLAAQAADTNIAKIWGVWENKVYDLTDYFNTINTFQGVTDYQFLDKDIAVVFQQQSGQDVTSALEQVFAKKDSTTVQQNTYCIKNLFYIGTTDFRDTPRCKVQSYFMISASGLIAGTMLLKFLAALQLTPKRNPEMLDKFVICQVPCYTEGEDSLRRTIDSLSALHYDDKRKLLFIICDGLIIGSGNEKPTSRLVLDILGVDPKLDPEPLLFKSVGEGSRAINYGKVYSGLYEFEGHVVPYVVVVKVGKPTERSRPGNRGKRDSQILLMHYLNRVHFDAPMTPLELEIYHQMRNVIGIDPAFYEYIFTVDADTTVTPESLNRLVASAADDSSIIGICGETKLENEEGSWWTMIQVYEYYISHHLSKAFESLFGSVTCLPGCFSLYRIRTADKGRPIIISNRVIDEYAEPNVDTLHKKNLFSLGEDRYLTTLLLKYFPTFKTKFTPDAIAHTVAPESSRVLFSQRRRWINSTIHNLCELVFLPELCGFCLFSMRFFVFIDLLGTLILPATVVYLVYLIVLVATHQGVFPWISIVMIAAVYGLQALVFIIKREFMLVGWMVVYILSYPVYSFFLPVYSFWRMDDFSWGNTRLVIGEGSNKKVIVNDDEKWDESMIPLKKFSEYEAETWDTASRVSDETRKTGHTNQKPKSLGPGSVADSRSLHPSMTGDFYRNTNAMSQKGSHSQFLPQSQMSQYGGAPGFPQLPFMPFAGGPGSTTGSEYGGLPVGIPQLPYQNTGSVYGMIPNAPRNTVMTNMNMFGGDGVAPQFTGAGARPMSTFSMATSVNPFAGPSMNPDPTDDDLFNALRNYLSTQDLMTVTKKTAREAIQARFPKADLSARRDFLNQSIDKILSES</sequence>
<keyword evidence="10 16" id="KW-0518">Myosin</keyword>
<evidence type="ECO:0000256" key="1">
    <source>
        <dbReference type="ARBA" id="ARBA00004651"/>
    </source>
</evidence>
<feature type="transmembrane region" description="Helical" evidence="18">
    <location>
        <begin position="1663"/>
        <end position="1687"/>
    </location>
</feature>
<dbReference type="InterPro" id="IPR036400">
    <property type="entry name" value="Cyt_B5-like_heme/steroid_sf"/>
</dbReference>
<evidence type="ECO:0000313" key="21">
    <source>
        <dbReference type="EMBL" id="KAF9779431.1"/>
    </source>
</evidence>
<dbReference type="Pfam" id="PF08766">
    <property type="entry name" value="DEK_C"/>
    <property type="match status" value="1"/>
</dbReference>
<dbReference type="InterPro" id="IPR027417">
    <property type="entry name" value="P-loop_NTPase"/>
</dbReference>
<feature type="region of interest" description="Disordered" evidence="17">
    <location>
        <begin position="788"/>
        <end position="887"/>
    </location>
</feature>
<keyword evidence="13" id="KW-0325">Glycoprotein</keyword>
<keyword evidence="3" id="KW-1003">Cell membrane</keyword>
<evidence type="ECO:0000256" key="9">
    <source>
        <dbReference type="ARBA" id="ARBA00022989"/>
    </source>
</evidence>
<keyword evidence="6 18" id="KW-0812">Transmembrane</keyword>
<feature type="domain" description="Myosin motor" evidence="19">
    <location>
        <begin position="16"/>
        <end position="781"/>
    </location>
</feature>
<evidence type="ECO:0000256" key="15">
    <source>
        <dbReference type="ARBA" id="ARBA00048014"/>
    </source>
</evidence>
<proteinExistence type="inferred from homology"/>
<dbReference type="GO" id="GO:0030428">
    <property type="term" value="C:cell septum"/>
    <property type="evidence" value="ECO:0007669"/>
    <property type="project" value="TreeGrafter"/>
</dbReference>
<feature type="domain" description="DEK-C" evidence="20">
    <location>
        <begin position="1902"/>
        <end position="1958"/>
    </location>
</feature>
<dbReference type="PROSITE" id="PS51998">
    <property type="entry name" value="DEK_C"/>
    <property type="match status" value="1"/>
</dbReference>
<keyword evidence="22" id="KW-1185">Reference proteome</keyword>
<organism evidence="21 22">
    <name type="scientific">Thelephora terrestris</name>
    <dbReference type="NCBI Taxonomy" id="56493"/>
    <lineage>
        <taxon>Eukaryota</taxon>
        <taxon>Fungi</taxon>
        <taxon>Dikarya</taxon>
        <taxon>Basidiomycota</taxon>
        <taxon>Agaricomycotina</taxon>
        <taxon>Agaricomycetes</taxon>
        <taxon>Thelephorales</taxon>
        <taxon>Thelephoraceae</taxon>
        <taxon>Thelephora</taxon>
    </lineage>
</organism>
<dbReference type="Gene3D" id="1.20.58.530">
    <property type="match status" value="1"/>
</dbReference>
<dbReference type="Gene3D" id="3.90.550.10">
    <property type="entry name" value="Spore Coat Polysaccharide Biosynthesis Protein SpsA, Chain A"/>
    <property type="match status" value="1"/>
</dbReference>
<dbReference type="SUPFAM" id="SSF109715">
    <property type="entry name" value="DEK C-terminal domain"/>
    <property type="match status" value="1"/>
</dbReference>
<dbReference type="GO" id="GO:0004100">
    <property type="term" value="F:chitin synthase activity"/>
    <property type="evidence" value="ECO:0007669"/>
    <property type="project" value="UniProtKB-EC"/>
</dbReference>
<comment type="caution">
    <text evidence="21">The sequence shown here is derived from an EMBL/GenBank/DDBJ whole genome shotgun (WGS) entry which is preliminary data.</text>
</comment>
<evidence type="ECO:0000256" key="16">
    <source>
        <dbReference type="PROSITE-ProRule" id="PRU00782"/>
    </source>
</evidence>
<feature type="region of interest" description="Disordered" evidence="17">
    <location>
        <begin position="1738"/>
        <end position="1770"/>
    </location>
</feature>
<feature type="transmembrane region" description="Helical" evidence="18">
    <location>
        <begin position="947"/>
        <end position="969"/>
    </location>
</feature>
<dbReference type="Pfam" id="PF03142">
    <property type="entry name" value="Chitin_synth_2"/>
    <property type="match status" value="1"/>
</dbReference>
<gene>
    <name evidence="21" type="ORF">BJ322DRAFT_1113242</name>
</gene>
<feature type="region of interest" description="Actin-binding" evidence="16">
    <location>
        <begin position="665"/>
        <end position="687"/>
    </location>
</feature>
<evidence type="ECO:0000256" key="18">
    <source>
        <dbReference type="SAM" id="Phobius"/>
    </source>
</evidence>
<reference evidence="21" key="1">
    <citation type="journal article" date="2020" name="Nat. Commun.">
        <title>Large-scale genome sequencing of mycorrhizal fungi provides insights into the early evolution of symbiotic traits.</title>
        <authorList>
            <person name="Miyauchi S."/>
            <person name="Kiss E."/>
            <person name="Kuo A."/>
            <person name="Drula E."/>
            <person name="Kohler A."/>
            <person name="Sanchez-Garcia M."/>
            <person name="Morin E."/>
            <person name="Andreopoulos B."/>
            <person name="Barry K.W."/>
            <person name="Bonito G."/>
            <person name="Buee M."/>
            <person name="Carver A."/>
            <person name="Chen C."/>
            <person name="Cichocki N."/>
            <person name="Clum A."/>
            <person name="Culley D."/>
            <person name="Crous P.W."/>
            <person name="Fauchery L."/>
            <person name="Girlanda M."/>
            <person name="Hayes R.D."/>
            <person name="Keri Z."/>
            <person name="LaButti K."/>
            <person name="Lipzen A."/>
            <person name="Lombard V."/>
            <person name="Magnuson J."/>
            <person name="Maillard F."/>
            <person name="Murat C."/>
            <person name="Nolan M."/>
            <person name="Ohm R.A."/>
            <person name="Pangilinan J."/>
            <person name="Pereira M.F."/>
            <person name="Perotto S."/>
            <person name="Peter M."/>
            <person name="Pfister S."/>
            <person name="Riley R."/>
            <person name="Sitrit Y."/>
            <person name="Stielow J.B."/>
            <person name="Szollosi G."/>
            <person name="Zifcakova L."/>
            <person name="Stursova M."/>
            <person name="Spatafora J.W."/>
            <person name="Tedersoo L."/>
            <person name="Vaario L.M."/>
            <person name="Yamada A."/>
            <person name="Yan M."/>
            <person name="Wang P."/>
            <person name="Xu J."/>
            <person name="Bruns T."/>
            <person name="Baldrian P."/>
            <person name="Vilgalys R."/>
            <person name="Dunand C."/>
            <person name="Henrissat B."/>
            <person name="Grigoriev I.V."/>
            <person name="Hibbett D."/>
            <person name="Nagy L.G."/>
            <person name="Martin F.M."/>
        </authorList>
    </citation>
    <scope>NUCLEOTIDE SEQUENCE</scope>
    <source>
        <strain evidence="21">UH-Tt-Lm1</strain>
    </source>
</reference>
<dbReference type="GO" id="GO:0003779">
    <property type="term" value="F:actin binding"/>
    <property type="evidence" value="ECO:0007669"/>
    <property type="project" value="UniProtKB-KW"/>
</dbReference>
<protein>
    <recommendedName>
        <fullName evidence="2">chitin synthase</fullName>
        <ecNumber evidence="2">2.4.1.16</ecNumber>
    </recommendedName>
</protein>
<dbReference type="Proteomes" id="UP000736335">
    <property type="component" value="Unassembled WGS sequence"/>
</dbReference>
<comment type="catalytic activity">
    <reaction evidence="15">
        <text>[(1-&gt;4)-N-acetyl-beta-D-glucosaminyl](n) + UDP-N-acetyl-alpha-D-glucosamine = [(1-&gt;4)-N-acetyl-beta-D-glucosaminyl](n+1) + UDP + H(+)</text>
        <dbReference type="Rhea" id="RHEA:16637"/>
        <dbReference type="Rhea" id="RHEA-COMP:9593"/>
        <dbReference type="Rhea" id="RHEA-COMP:9595"/>
        <dbReference type="ChEBI" id="CHEBI:15378"/>
        <dbReference type="ChEBI" id="CHEBI:17029"/>
        <dbReference type="ChEBI" id="CHEBI:57705"/>
        <dbReference type="ChEBI" id="CHEBI:58223"/>
        <dbReference type="EC" id="2.4.1.16"/>
    </reaction>
</comment>
<dbReference type="InterPro" id="IPR001609">
    <property type="entry name" value="Myosin_head_motor_dom-like"/>
</dbReference>
<dbReference type="PANTHER" id="PTHR22914:SF13">
    <property type="entry name" value="CHITIN SYNTHASE"/>
    <property type="match status" value="1"/>
</dbReference>
<evidence type="ECO:0000256" key="14">
    <source>
        <dbReference type="ARBA" id="ARBA00023203"/>
    </source>
</evidence>
<feature type="transmembrane region" description="Helical" evidence="18">
    <location>
        <begin position="1603"/>
        <end position="1629"/>
    </location>
</feature>
<dbReference type="Gene3D" id="1.10.10.60">
    <property type="entry name" value="Homeodomain-like"/>
    <property type="match status" value="1"/>
</dbReference>
<dbReference type="SUPFAM" id="SSF52540">
    <property type="entry name" value="P-loop containing nucleoside triphosphate hydrolases"/>
    <property type="match status" value="1"/>
</dbReference>
<dbReference type="PROSITE" id="PS51456">
    <property type="entry name" value="MYOSIN_MOTOR"/>
    <property type="match status" value="1"/>
</dbReference>
<dbReference type="Gene3D" id="3.40.850.10">
    <property type="entry name" value="Kinesin motor domain"/>
    <property type="match status" value="1"/>
</dbReference>
<dbReference type="GO" id="GO:0016459">
    <property type="term" value="C:myosin complex"/>
    <property type="evidence" value="ECO:0007669"/>
    <property type="project" value="UniProtKB-KW"/>
</dbReference>
<dbReference type="GO" id="GO:0005886">
    <property type="term" value="C:plasma membrane"/>
    <property type="evidence" value="ECO:0007669"/>
    <property type="project" value="UniProtKB-SubCell"/>
</dbReference>
<keyword evidence="7" id="KW-0547">Nucleotide-binding</keyword>
<keyword evidence="14 16" id="KW-0009">Actin-binding</keyword>
<dbReference type="Pfam" id="PF00063">
    <property type="entry name" value="Myosin_head"/>
    <property type="match status" value="1"/>
</dbReference>
<dbReference type="PANTHER" id="PTHR22914">
    <property type="entry name" value="CHITIN SYNTHASE"/>
    <property type="match status" value="1"/>
</dbReference>
<evidence type="ECO:0000256" key="5">
    <source>
        <dbReference type="ARBA" id="ARBA00022679"/>
    </source>
</evidence>
<dbReference type="GO" id="GO:0031505">
    <property type="term" value="P:fungal-type cell wall organization"/>
    <property type="evidence" value="ECO:0007669"/>
    <property type="project" value="TreeGrafter"/>
</dbReference>
<dbReference type="InterPro" id="IPR036037">
    <property type="entry name" value="MYSc_Myo17"/>
</dbReference>
<name>A0A9P6H694_9AGAM</name>
<dbReference type="InterPro" id="IPR036961">
    <property type="entry name" value="Kinesin_motor_dom_sf"/>
</dbReference>
<dbReference type="InterPro" id="IPR014876">
    <property type="entry name" value="DEK_C"/>
</dbReference>
<dbReference type="Gene3D" id="1.20.120.720">
    <property type="entry name" value="Myosin VI head, motor domain, U50 subdomain"/>
    <property type="match status" value="1"/>
</dbReference>
<evidence type="ECO:0000256" key="6">
    <source>
        <dbReference type="ARBA" id="ARBA00022692"/>
    </source>
</evidence>
<evidence type="ECO:0000256" key="2">
    <source>
        <dbReference type="ARBA" id="ARBA00012543"/>
    </source>
</evidence>